<dbReference type="EMBL" id="KN847347">
    <property type="protein sequence ID" value="KIW37002.1"/>
    <property type="molecule type" value="Genomic_DNA"/>
</dbReference>
<organism evidence="1 2">
    <name type="scientific">Exophiala oligosperma</name>
    <dbReference type="NCBI Taxonomy" id="215243"/>
    <lineage>
        <taxon>Eukaryota</taxon>
        <taxon>Fungi</taxon>
        <taxon>Dikarya</taxon>
        <taxon>Ascomycota</taxon>
        <taxon>Pezizomycotina</taxon>
        <taxon>Eurotiomycetes</taxon>
        <taxon>Chaetothyriomycetidae</taxon>
        <taxon>Chaetothyriales</taxon>
        <taxon>Herpotrichiellaceae</taxon>
        <taxon>Exophiala</taxon>
    </lineage>
</organism>
<gene>
    <name evidence="1" type="ORF">PV06_10900</name>
</gene>
<name>A0A0D2BHY6_9EURO</name>
<dbReference type="Proteomes" id="UP000053342">
    <property type="component" value="Unassembled WGS sequence"/>
</dbReference>
<dbReference type="GeneID" id="27362974"/>
<dbReference type="RefSeq" id="XP_016257218.1">
    <property type="nucleotide sequence ID" value="XM_016412493.1"/>
</dbReference>
<keyword evidence="2" id="KW-1185">Reference proteome</keyword>
<evidence type="ECO:0000313" key="2">
    <source>
        <dbReference type="Proteomes" id="UP000053342"/>
    </source>
</evidence>
<dbReference type="AlphaFoldDB" id="A0A0D2BHY6"/>
<dbReference type="VEuPathDB" id="FungiDB:PV06_10900"/>
<protein>
    <submittedName>
        <fullName evidence="1">Uncharacterized protein</fullName>
    </submittedName>
</protein>
<proteinExistence type="predicted"/>
<sequence length="144" mass="15867">MNEKPVTVIYDTMIGKKSGDGSGMLQDDEAPAVTRSPGTASIKRTFMIKVNRVVRAFVPSLSPSTRFILWKLCLMFAVDSFASGLIAFTDQPRFLPYGHPIPFQRDFFPPSVAHLQTAWALTHDGSNAPSLSRHHHLPPTSTDA</sequence>
<evidence type="ECO:0000313" key="1">
    <source>
        <dbReference type="EMBL" id="KIW37002.1"/>
    </source>
</evidence>
<reference evidence="1 2" key="1">
    <citation type="submission" date="2015-01" db="EMBL/GenBank/DDBJ databases">
        <title>The Genome Sequence of Exophiala oligosperma CBS72588.</title>
        <authorList>
            <consortium name="The Broad Institute Genomics Platform"/>
            <person name="Cuomo C."/>
            <person name="de Hoog S."/>
            <person name="Gorbushina A."/>
            <person name="Stielow B."/>
            <person name="Teixiera M."/>
            <person name="Abouelleil A."/>
            <person name="Chapman S.B."/>
            <person name="Priest M."/>
            <person name="Young S.K."/>
            <person name="Wortman J."/>
            <person name="Nusbaum C."/>
            <person name="Birren B."/>
        </authorList>
    </citation>
    <scope>NUCLEOTIDE SEQUENCE [LARGE SCALE GENOMIC DNA]</scope>
    <source>
        <strain evidence="1 2">CBS 72588</strain>
    </source>
</reference>
<accession>A0A0D2BHY6</accession>
<dbReference type="HOGENOM" id="CLU_1796486_0_0_1"/>